<reference evidence="1 2" key="1">
    <citation type="submission" date="2024-07" db="EMBL/GenBank/DDBJ databases">
        <authorList>
            <person name="Akdeniz Z."/>
        </authorList>
    </citation>
    <scope>NUCLEOTIDE SEQUENCE [LARGE SCALE GENOMIC DNA]</scope>
</reference>
<dbReference type="Gene3D" id="2.120.10.80">
    <property type="entry name" value="Kelch-type beta propeller"/>
    <property type="match status" value="1"/>
</dbReference>
<proteinExistence type="predicted"/>
<evidence type="ECO:0000313" key="1">
    <source>
        <dbReference type="EMBL" id="CAL5970519.1"/>
    </source>
</evidence>
<gene>
    <name evidence="1" type="ORF">HINF_LOCUS459</name>
</gene>
<keyword evidence="2" id="KW-1185">Reference proteome</keyword>
<accession>A0ABP1GJP9</accession>
<protein>
    <submittedName>
        <fullName evidence="1">Kelch-type_beta propeller</fullName>
    </submittedName>
</protein>
<dbReference type="EMBL" id="CAXDID020000001">
    <property type="protein sequence ID" value="CAL5970519.1"/>
    <property type="molecule type" value="Genomic_DNA"/>
</dbReference>
<name>A0ABP1GJP9_9EUKA</name>
<comment type="caution">
    <text evidence="1">The sequence shown here is derived from an EMBL/GenBank/DDBJ whole genome shotgun (WGS) entry which is preliminary data.</text>
</comment>
<dbReference type="SUPFAM" id="SSF117281">
    <property type="entry name" value="Kelch motif"/>
    <property type="match status" value="1"/>
</dbReference>
<organism evidence="1 2">
    <name type="scientific">Hexamita inflata</name>
    <dbReference type="NCBI Taxonomy" id="28002"/>
    <lineage>
        <taxon>Eukaryota</taxon>
        <taxon>Metamonada</taxon>
        <taxon>Diplomonadida</taxon>
        <taxon>Hexamitidae</taxon>
        <taxon>Hexamitinae</taxon>
        <taxon>Hexamita</taxon>
    </lineage>
</organism>
<dbReference type="Proteomes" id="UP001642409">
    <property type="component" value="Unassembled WGS sequence"/>
</dbReference>
<evidence type="ECO:0000313" key="2">
    <source>
        <dbReference type="Proteomes" id="UP001642409"/>
    </source>
</evidence>
<dbReference type="InterPro" id="IPR015915">
    <property type="entry name" value="Kelch-typ_b-propeller"/>
</dbReference>
<sequence>MIVRNIKIPKIEIIAAWSTAQNLFVMSSNNIVYKLIQNEFKQNDQRVNQTVVETEDCSYMNMIVSGTVQNQQKHLFIKNMKSYVLCNNHLYKLAHFFLYRYKSYWGAQNLTQPIQFGVICASSAELFVISENTVNVINPHTATVQQLTFSCPYSSYQSAVYFNNKIILFGGITENSNLNRSFTVLDLLNNKTEQFNNFQIPVSNNAHMVLCGSKIYLFAANSCFEIYFLEQLEF</sequence>